<keyword evidence="2" id="KW-1133">Transmembrane helix</keyword>
<proteinExistence type="predicted"/>
<accession>A0AAX2UI86</accession>
<reference evidence="3 4" key="1">
    <citation type="submission" date="2019-05" db="EMBL/GenBank/DDBJ databases">
        <title>Draft genomes of eight strains of Campylobacter helveticus isolated from cats and a dog in New Zealand.</title>
        <authorList>
            <person name="Bojanic K."/>
            <person name="Midwinter A.C."/>
            <person name="Biggs P.J."/>
            <person name="Acke E."/>
            <person name="Cornelius A.J."/>
            <person name="Marshall J.C."/>
        </authorList>
    </citation>
    <scope>NUCLEOTIDE SEQUENCE [LARGE SCALE GENOMIC DNA]</scope>
    <source>
        <strain evidence="3 4">ACP123b</strain>
    </source>
</reference>
<keyword evidence="2" id="KW-0812">Transmembrane</keyword>
<name>A0AAX2UI86_9BACT</name>
<feature type="transmembrane region" description="Helical" evidence="2">
    <location>
        <begin position="207"/>
        <end position="227"/>
    </location>
</feature>
<keyword evidence="2" id="KW-0472">Membrane</keyword>
<organism evidence="3 4">
    <name type="scientific">Campylobacter helveticus</name>
    <dbReference type="NCBI Taxonomy" id="28898"/>
    <lineage>
        <taxon>Bacteria</taxon>
        <taxon>Pseudomonadati</taxon>
        <taxon>Campylobacterota</taxon>
        <taxon>Epsilonproteobacteria</taxon>
        <taxon>Campylobacterales</taxon>
        <taxon>Campylobacteraceae</taxon>
        <taxon>Campylobacter</taxon>
    </lineage>
</organism>
<dbReference type="EMBL" id="VDBS01000058">
    <property type="protein sequence ID" value="TNB56261.1"/>
    <property type="molecule type" value="Genomic_DNA"/>
</dbReference>
<feature type="coiled-coil region" evidence="1">
    <location>
        <begin position="236"/>
        <end position="263"/>
    </location>
</feature>
<evidence type="ECO:0000256" key="2">
    <source>
        <dbReference type="SAM" id="Phobius"/>
    </source>
</evidence>
<evidence type="ECO:0000313" key="3">
    <source>
        <dbReference type="EMBL" id="TNB56261.1"/>
    </source>
</evidence>
<evidence type="ECO:0008006" key="5">
    <source>
        <dbReference type="Google" id="ProtNLM"/>
    </source>
</evidence>
<keyword evidence="1" id="KW-0175">Coiled coil</keyword>
<evidence type="ECO:0000256" key="1">
    <source>
        <dbReference type="SAM" id="Coils"/>
    </source>
</evidence>
<dbReference type="KEGG" id="chv:CHELV3228_0321"/>
<sequence length="366" mass="43140">MKSKKREFISFDELFYVKKSANLENDVLFENAVEELHLNNAFEYQMSVFRENENAHIFLTHIKNLDKKESVYPQPLIFSALYPKFVKEKKFCVVFFGENFSFVSYFEKTHFIGLKNLPQFGLKDLSLKENREEYFQNYGILEHLMQNDLVLSVNDNFGFGAWLTQYHKHLKMESLLKDEPQNELCLLCHFPSEVDFIKKNELNLKPIFVGFGAFFGAFLISLAFLLVRDYPKYKENRLILQNNASLKEQLNALNLELSFLKKSVKDLNFTHQNNTLLIKQNEEFTEALKTEINPKKDKFNTIFTLFKLLNQNEIKIIFLSLNDNVIKLVFSEEVQFEKALNFFSNALKFKVLSRENLELVLEFNLA</sequence>
<dbReference type="Proteomes" id="UP000306813">
    <property type="component" value="Unassembled WGS sequence"/>
</dbReference>
<evidence type="ECO:0000313" key="4">
    <source>
        <dbReference type="Proteomes" id="UP000306813"/>
    </source>
</evidence>
<dbReference type="AlphaFoldDB" id="A0AAX2UI86"/>
<comment type="caution">
    <text evidence="3">The sequence shown here is derived from an EMBL/GenBank/DDBJ whole genome shotgun (WGS) entry which is preliminary data.</text>
</comment>
<dbReference type="RefSeq" id="WP_082199244.1">
    <property type="nucleotide sequence ID" value="NZ_CP020478.1"/>
</dbReference>
<gene>
    <name evidence="3" type="ORF">FDW42_07690</name>
</gene>
<protein>
    <recommendedName>
        <fullName evidence="5">Transmembrane protein</fullName>
    </recommendedName>
</protein>
<dbReference type="GeneID" id="52036245"/>